<protein>
    <submittedName>
        <fullName evidence="5">Putative Translation elongation factor eEF-1, gamma subunit</fullName>
    </submittedName>
</protein>
<dbReference type="Pfam" id="PF00043">
    <property type="entry name" value="GST_C"/>
    <property type="match status" value="1"/>
</dbReference>
<dbReference type="FunFam" id="1.20.1050.10:FF:000006">
    <property type="entry name" value="Elongation factor 1 gamma"/>
    <property type="match status" value="1"/>
</dbReference>
<dbReference type="Pfam" id="PF02798">
    <property type="entry name" value="GST_N"/>
    <property type="match status" value="1"/>
</dbReference>
<dbReference type="EMBL" id="JOWA01000121">
    <property type="protein sequence ID" value="KEZ40603.1"/>
    <property type="molecule type" value="Genomic_DNA"/>
</dbReference>
<dbReference type="InterPro" id="IPR036282">
    <property type="entry name" value="Glutathione-S-Trfase_C_sf"/>
</dbReference>
<dbReference type="GO" id="GO:0005737">
    <property type="term" value="C:cytoplasm"/>
    <property type="evidence" value="ECO:0007669"/>
    <property type="project" value="TreeGrafter"/>
</dbReference>
<dbReference type="Proteomes" id="UP000028545">
    <property type="component" value="Unassembled WGS sequence"/>
</dbReference>
<proteinExistence type="inferred from homology"/>
<dbReference type="CDD" id="cd03044">
    <property type="entry name" value="GST_N_EF1Bgamma"/>
    <property type="match status" value="1"/>
</dbReference>
<dbReference type="GO" id="GO:0005634">
    <property type="term" value="C:nucleus"/>
    <property type="evidence" value="ECO:0007669"/>
    <property type="project" value="TreeGrafter"/>
</dbReference>
<dbReference type="OMA" id="MAIALYI"/>
<gene>
    <name evidence="5" type="ORF">SAPIO_CDS8518</name>
</gene>
<dbReference type="PROSITE" id="PS50405">
    <property type="entry name" value="GST_CTER"/>
    <property type="match status" value="1"/>
</dbReference>
<dbReference type="PANTHER" id="PTHR43986">
    <property type="entry name" value="ELONGATION FACTOR 1-GAMMA"/>
    <property type="match status" value="1"/>
</dbReference>
<dbReference type="InterPro" id="IPR010987">
    <property type="entry name" value="Glutathione-S-Trfase_C-like"/>
</dbReference>
<dbReference type="CDD" id="cd03181">
    <property type="entry name" value="GST_C_EF1Bgamma_like"/>
    <property type="match status" value="1"/>
</dbReference>
<dbReference type="VEuPathDB" id="FungiDB:SAPIO_CDS8518"/>
<dbReference type="SUPFAM" id="SSF52833">
    <property type="entry name" value="Thioredoxin-like"/>
    <property type="match status" value="1"/>
</dbReference>
<comment type="caution">
    <text evidence="5">The sequence shown here is derived from an EMBL/GenBank/DDBJ whole genome shotgun (WGS) entry which is preliminary data.</text>
</comment>
<accession>A0A084FZU1</accession>
<keyword evidence="5" id="KW-0251">Elongation factor</keyword>
<dbReference type="InterPro" id="IPR004045">
    <property type="entry name" value="Glutathione_S-Trfase_N"/>
</dbReference>
<dbReference type="SUPFAM" id="SSF47616">
    <property type="entry name" value="GST C-terminal domain-like"/>
    <property type="match status" value="1"/>
</dbReference>
<reference evidence="5 6" key="1">
    <citation type="journal article" date="2014" name="Genome Announc.">
        <title>Draft genome sequence of the pathogenic fungus Scedosporium apiospermum.</title>
        <authorList>
            <person name="Vandeputte P."/>
            <person name="Ghamrawi S."/>
            <person name="Rechenmann M."/>
            <person name="Iltis A."/>
            <person name="Giraud S."/>
            <person name="Fleury M."/>
            <person name="Thornton C."/>
            <person name="Delhaes L."/>
            <person name="Meyer W."/>
            <person name="Papon N."/>
            <person name="Bouchara J.P."/>
        </authorList>
    </citation>
    <scope>NUCLEOTIDE SEQUENCE [LARGE SCALE GENOMIC DNA]</scope>
    <source>
        <strain evidence="5 6">IHEM 14462</strain>
    </source>
</reference>
<dbReference type="KEGG" id="sapo:SAPIO_CDS8518"/>
<evidence type="ECO:0000256" key="3">
    <source>
        <dbReference type="SAM" id="MobiDB-lite"/>
    </source>
</evidence>
<dbReference type="RefSeq" id="XP_016640402.1">
    <property type="nucleotide sequence ID" value="XM_016790139.1"/>
</dbReference>
<dbReference type="GeneID" id="27727590"/>
<dbReference type="FunFam" id="3.40.30.10:FF:000142">
    <property type="entry name" value="Elongation factor 1 gamma"/>
    <property type="match status" value="1"/>
</dbReference>
<dbReference type="GO" id="GO:0003746">
    <property type="term" value="F:translation elongation factor activity"/>
    <property type="evidence" value="ECO:0007669"/>
    <property type="project" value="UniProtKB-KW"/>
</dbReference>
<evidence type="ECO:0000256" key="1">
    <source>
        <dbReference type="ARBA" id="ARBA00007409"/>
    </source>
</evidence>
<dbReference type="HOGENOM" id="CLU_011226_3_2_1"/>
<feature type="domain" description="GST C-terminal" evidence="4">
    <location>
        <begin position="84"/>
        <end position="211"/>
    </location>
</feature>
<dbReference type="PANTHER" id="PTHR43986:SF1">
    <property type="entry name" value="ELONGATION FACTOR 1-GAMMA"/>
    <property type="match status" value="1"/>
</dbReference>
<keyword evidence="5" id="KW-0648">Protein biosynthesis</keyword>
<dbReference type="Gene3D" id="1.20.1050.10">
    <property type="match status" value="1"/>
</dbReference>
<dbReference type="InterPro" id="IPR004046">
    <property type="entry name" value="GST_C"/>
</dbReference>
<comment type="similarity">
    <text evidence="1 2">Belongs to the GST superfamily.</text>
</comment>
<evidence type="ECO:0000313" key="6">
    <source>
        <dbReference type="Proteomes" id="UP000028545"/>
    </source>
</evidence>
<dbReference type="InterPro" id="IPR050802">
    <property type="entry name" value="EF-GSTs"/>
</dbReference>
<sequence length="236" mass="26398">MVFGTLYTTPGDQPRTIAIKAVAKSRNLELKIIEEPRIPEHLEISKLGKVPAFRGEDGMKLFECIAIAIYITSQDEKTTLLGKDKHEYAHILKWMSFFNSEIIYPLVEQYLPLVGIRPYNQESVDTFAKMAQAAVSVVEEHLDGRNFLVGDSLTLADIFCAGIITLGFQFFYGRAWREANPNVTRWYQNIISQPIYSAVTEKVEFLEEPKLTNVPPKKAEGVNGHSSGVEAASATA</sequence>
<dbReference type="OrthoDB" id="249703at2759"/>
<dbReference type="AlphaFoldDB" id="A0A084FZU1"/>
<keyword evidence="6" id="KW-1185">Reference proteome</keyword>
<name>A0A084FZU1_PSEDA</name>
<evidence type="ECO:0000256" key="2">
    <source>
        <dbReference type="RuleBase" id="RU003494"/>
    </source>
</evidence>
<dbReference type="Gene3D" id="3.40.30.10">
    <property type="entry name" value="Glutaredoxin"/>
    <property type="match status" value="1"/>
</dbReference>
<evidence type="ECO:0000259" key="4">
    <source>
        <dbReference type="PROSITE" id="PS50405"/>
    </source>
</evidence>
<organism evidence="5 6">
    <name type="scientific">Pseudallescheria apiosperma</name>
    <name type="common">Scedosporium apiospermum</name>
    <dbReference type="NCBI Taxonomy" id="563466"/>
    <lineage>
        <taxon>Eukaryota</taxon>
        <taxon>Fungi</taxon>
        <taxon>Dikarya</taxon>
        <taxon>Ascomycota</taxon>
        <taxon>Pezizomycotina</taxon>
        <taxon>Sordariomycetes</taxon>
        <taxon>Hypocreomycetidae</taxon>
        <taxon>Microascales</taxon>
        <taxon>Microascaceae</taxon>
        <taxon>Scedosporium</taxon>
    </lineage>
</organism>
<dbReference type="SFLD" id="SFLDG00358">
    <property type="entry name" value="Main_(cytGST)"/>
    <property type="match status" value="1"/>
</dbReference>
<feature type="region of interest" description="Disordered" evidence="3">
    <location>
        <begin position="214"/>
        <end position="236"/>
    </location>
</feature>
<evidence type="ECO:0000313" key="5">
    <source>
        <dbReference type="EMBL" id="KEZ40603.1"/>
    </source>
</evidence>
<dbReference type="InterPro" id="IPR036249">
    <property type="entry name" value="Thioredoxin-like_sf"/>
</dbReference>
<dbReference type="SFLD" id="SFLDS00019">
    <property type="entry name" value="Glutathione_Transferase_(cytos"/>
    <property type="match status" value="1"/>
</dbReference>
<dbReference type="InterPro" id="IPR040079">
    <property type="entry name" value="Glutathione_S-Trfase"/>
</dbReference>